<feature type="region of interest" description="Disordered" evidence="3">
    <location>
        <begin position="355"/>
        <end position="376"/>
    </location>
</feature>
<name>A0A2N9GWP0_FAGSY</name>
<evidence type="ECO:0000256" key="2">
    <source>
        <dbReference type="ARBA" id="ARBA00023315"/>
    </source>
</evidence>
<evidence type="ECO:0000256" key="1">
    <source>
        <dbReference type="ARBA" id="ARBA00022679"/>
    </source>
</evidence>
<accession>A0A2N9GWP0</accession>
<keyword evidence="1" id="KW-0808">Transferase</keyword>
<dbReference type="AlphaFoldDB" id="A0A2N9GWP0"/>
<feature type="compositionally biased region" description="Basic and acidic residues" evidence="3">
    <location>
        <begin position="355"/>
        <end position="368"/>
    </location>
</feature>
<keyword evidence="2" id="KW-0012">Acyltransferase</keyword>
<dbReference type="EMBL" id="OIVN01002469">
    <property type="protein sequence ID" value="SPD03928.1"/>
    <property type="molecule type" value="Genomic_DNA"/>
</dbReference>
<dbReference type="Gene3D" id="3.30.559.10">
    <property type="entry name" value="Chloramphenicol acetyltransferase-like domain"/>
    <property type="match status" value="2"/>
</dbReference>
<dbReference type="Pfam" id="PF02458">
    <property type="entry name" value="Transferase"/>
    <property type="match status" value="1"/>
</dbReference>
<dbReference type="GO" id="GO:0016747">
    <property type="term" value="F:acyltransferase activity, transferring groups other than amino-acyl groups"/>
    <property type="evidence" value="ECO:0007669"/>
    <property type="project" value="UniProtKB-ARBA"/>
</dbReference>
<dbReference type="InterPro" id="IPR023213">
    <property type="entry name" value="CAT-like_dom_sf"/>
</dbReference>
<proteinExistence type="predicted"/>
<dbReference type="PANTHER" id="PTHR31625">
    <property type="match status" value="1"/>
</dbReference>
<gene>
    <name evidence="4" type="ORF">FSB_LOCUS31810</name>
</gene>
<organism evidence="4">
    <name type="scientific">Fagus sylvatica</name>
    <name type="common">Beechnut</name>
    <dbReference type="NCBI Taxonomy" id="28930"/>
    <lineage>
        <taxon>Eukaryota</taxon>
        <taxon>Viridiplantae</taxon>
        <taxon>Streptophyta</taxon>
        <taxon>Embryophyta</taxon>
        <taxon>Tracheophyta</taxon>
        <taxon>Spermatophyta</taxon>
        <taxon>Magnoliopsida</taxon>
        <taxon>eudicotyledons</taxon>
        <taxon>Gunneridae</taxon>
        <taxon>Pentapetalae</taxon>
        <taxon>rosids</taxon>
        <taxon>fabids</taxon>
        <taxon>Fagales</taxon>
        <taxon>Fagaceae</taxon>
        <taxon>Fagus</taxon>
    </lineage>
</organism>
<dbReference type="InterPro" id="IPR051504">
    <property type="entry name" value="Plant_metabolite_acyltrans"/>
</dbReference>
<evidence type="ECO:0000313" key="4">
    <source>
        <dbReference type="EMBL" id="SPD03928.1"/>
    </source>
</evidence>
<sequence length="442" mass="48816">MSMQVTVFPNSGICIGVTFCHVAADGRAFHNFMKSWASLCKTKGGHLACIDTLLPCHNRDVIKDPNGLEPNFLEEWWNWASTWKEDTRLINDVLADKVRATYVLGRAHIENLKHRITSQCMDKDLHVSTFVVTCAFIWVCLSKSQDSLVSDFSDIDKIYYFNFVADCRKRLEFPIPSTYFGNCLAICFVSLKRSELVGENGIFEAVKAIGKKVGELESGALEGAEKWLLDWKEISELGHLVTVAGSPKLGVYETDFGWGRPKKSEVVQIDVSGAISLAECRVEDGAIEVGLALTKSEGRAAHFGDLIPSDCVLHHLSKEFFALAFPALSTWKTIRDFMASEGNSWPLVRSEDLPEGLSDRGKGDHSSEETLSVSGSSRVVGSEDSWVTRSYPSSISHRIHLLLSVRPLGVSQPLLADSLVVATDLLVLRCIGLLTPGIDRYS</sequence>
<evidence type="ECO:0000256" key="3">
    <source>
        <dbReference type="SAM" id="MobiDB-lite"/>
    </source>
</evidence>
<protein>
    <submittedName>
        <fullName evidence="4">Uncharacterized protein</fullName>
    </submittedName>
</protein>
<reference evidence="4" key="1">
    <citation type="submission" date="2018-02" db="EMBL/GenBank/DDBJ databases">
        <authorList>
            <person name="Cohen D.B."/>
            <person name="Kent A.D."/>
        </authorList>
    </citation>
    <scope>NUCLEOTIDE SEQUENCE</scope>
</reference>